<organism evidence="1 2">
    <name type="scientific">Nocardia jinanensis</name>
    <dbReference type="NCBI Taxonomy" id="382504"/>
    <lineage>
        <taxon>Bacteria</taxon>
        <taxon>Bacillati</taxon>
        <taxon>Actinomycetota</taxon>
        <taxon>Actinomycetes</taxon>
        <taxon>Mycobacteriales</taxon>
        <taxon>Nocardiaceae</taxon>
        <taxon>Nocardia</taxon>
    </lineage>
</organism>
<dbReference type="EMBL" id="BMMH01000002">
    <property type="protein sequence ID" value="GGL00980.1"/>
    <property type="molecule type" value="Genomic_DNA"/>
</dbReference>
<reference evidence="1" key="2">
    <citation type="submission" date="2020-09" db="EMBL/GenBank/DDBJ databases">
        <authorList>
            <person name="Sun Q."/>
            <person name="Zhou Y."/>
        </authorList>
    </citation>
    <scope>NUCLEOTIDE SEQUENCE</scope>
    <source>
        <strain evidence="1">CGMCC 4.3508</strain>
    </source>
</reference>
<accession>A0A917VN56</accession>
<sequence>MAVVAGIFLDGVQIHPAQAVLGAIGMTTAVVERELGHRRVGRLYLPVVHGQIGGGIGRFDIAEIAVGVVGRTASGHRIGGRHFFFCSKRTARRSQNQLSRISRVVVSRSARRSSCGPVRGSSWRKK</sequence>
<protein>
    <submittedName>
        <fullName evidence="1">Uncharacterized protein</fullName>
    </submittedName>
</protein>
<name>A0A917VN56_9NOCA</name>
<dbReference type="Proteomes" id="UP000638263">
    <property type="component" value="Unassembled WGS sequence"/>
</dbReference>
<proteinExistence type="predicted"/>
<comment type="caution">
    <text evidence="1">The sequence shown here is derived from an EMBL/GenBank/DDBJ whole genome shotgun (WGS) entry which is preliminary data.</text>
</comment>
<evidence type="ECO:0000313" key="1">
    <source>
        <dbReference type="EMBL" id="GGL00980.1"/>
    </source>
</evidence>
<evidence type="ECO:0000313" key="2">
    <source>
        <dbReference type="Proteomes" id="UP000638263"/>
    </source>
</evidence>
<gene>
    <name evidence="1" type="ORF">GCM10011588_14530</name>
</gene>
<reference evidence="1" key="1">
    <citation type="journal article" date="2014" name="Int. J. Syst. Evol. Microbiol.">
        <title>Complete genome sequence of Corynebacterium casei LMG S-19264T (=DSM 44701T), isolated from a smear-ripened cheese.</title>
        <authorList>
            <consortium name="US DOE Joint Genome Institute (JGI-PGF)"/>
            <person name="Walter F."/>
            <person name="Albersmeier A."/>
            <person name="Kalinowski J."/>
            <person name="Ruckert C."/>
        </authorList>
    </citation>
    <scope>NUCLEOTIDE SEQUENCE</scope>
    <source>
        <strain evidence="1">CGMCC 4.3508</strain>
    </source>
</reference>
<keyword evidence="2" id="KW-1185">Reference proteome</keyword>
<dbReference type="AlphaFoldDB" id="A0A917VN56"/>